<keyword evidence="2" id="KW-1185">Reference proteome</keyword>
<protein>
    <submittedName>
        <fullName evidence="1">Predicted protein</fullName>
    </submittedName>
</protein>
<dbReference type="EMBL" id="GL636486">
    <property type="protein sequence ID" value="EFW22933.1"/>
    <property type="molecule type" value="Genomic_DNA"/>
</dbReference>
<dbReference type="AlphaFoldDB" id="E9CTE1"/>
<evidence type="ECO:0000313" key="2">
    <source>
        <dbReference type="Proteomes" id="UP000002497"/>
    </source>
</evidence>
<reference evidence="2" key="2">
    <citation type="submission" date="2010-03" db="EMBL/GenBank/DDBJ databases">
        <title>The genome sequence of Coccidioides posadasii strain Silveira.</title>
        <authorList>
            <consortium name="The Broad Institute Genome Sequencing Center for Infectious Disease"/>
            <person name="Neafsey D."/>
            <person name="Orbach M."/>
            <person name="Henn M.R."/>
            <person name="Cole G.T."/>
            <person name="Galgiani J."/>
            <person name="Gardner M.J."/>
            <person name="Kirkland T.N."/>
            <person name="Taylor J.W."/>
            <person name="Young S.K."/>
            <person name="Zeng Q."/>
            <person name="Koehrsen M."/>
            <person name="Alvarado L."/>
            <person name="Berlin A."/>
            <person name="Borenstein D."/>
            <person name="Chapman S.B."/>
            <person name="Chen Z."/>
            <person name="Engels R."/>
            <person name="Freedman E."/>
            <person name="Gellesch M."/>
            <person name="Goldberg J."/>
            <person name="Griggs A."/>
            <person name="Gujja S."/>
            <person name="Heilman E."/>
            <person name="Heiman D."/>
            <person name="Howarth C."/>
            <person name="Jen D."/>
            <person name="Larson L."/>
            <person name="Mehta T."/>
            <person name="Neiman D."/>
            <person name="Park D."/>
            <person name="Pearson M."/>
            <person name="Richards J."/>
            <person name="Roberts A."/>
            <person name="Saif S."/>
            <person name="Shea T."/>
            <person name="Shenoy N."/>
            <person name="Sisk P."/>
            <person name="Stolte C."/>
            <person name="Sykes S."/>
            <person name="Walk T."/>
            <person name="White J."/>
            <person name="Yandava C."/>
            <person name="Haas B."/>
            <person name="Nusbaum C."/>
            <person name="Birren B."/>
        </authorList>
    </citation>
    <scope>NUCLEOTIDE SEQUENCE [LARGE SCALE GENOMIC DNA]</scope>
    <source>
        <strain evidence="2">RMSCC 757 / Silveira</strain>
    </source>
</reference>
<organism evidence="2">
    <name type="scientific">Coccidioides posadasii (strain RMSCC 757 / Silveira)</name>
    <name type="common">Valley fever fungus</name>
    <dbReference type="NCBI Taxonomy" id="443226"/>
    <lineage>
        <taxon>Eukaryota</taxon>
        <taxon>Fungi</taxon>
        <taxon>Dikarya</taxon>
        <taxon>Ascomycota</taxon>
        <taxon>Pezizomycotina</taxon>
        <taxon>Eurotiomycetes</taxon>
        <taxon>Eurotiomycetidae</taxon>
        <taxon>Onygenales</taxon>
        <taxon>Onygenaceae</taxon>
        <taxon>Coccidioides</taxon>
    </lineage>
</organism>
<dbReference type="Proteomes" id="UP000002497">
    <property type="component" value="Unassembled WGS sequence"/>
</dbReference>
<sequence>MDLMKKYFRDIDQKQEDTHDTLNQVLLSHATNIKIWSVDDCAESQDPTSQHILIASWESFFPTKPNNI</sequence>
<dbReference type="HOGENOM" id="CLU_2793814_0_0_1"/>
<dbReference type="VEuPathDB" id="FungiDB:CPSG_00832"/>
<gene>
    <name evidence="1" type="ORF">CPSG_00832</name>
</gene>
<reference evidence="2" key="1">
    <citation type="journal article" date="2010" name="Genome Res.">
        <title>Population genomic sequencing of Coccidioides fungi reveals recent hybridization and transposon control.</title>
        <authorList>
            <person name="Neafsey D.E."/>
            <person name="Barker B.M."/>
            <person name="Sharpton T.J."/>
            <person name="Stajich J.E."/>
            <person name="Park D.J."/>
            <person name="Whiston E."/>
            <person name="Hung C.-Y."/>
            <person name="McMahan C."/>
            <person name="White J."/>
            <person name="Sykes S."/>
            <person name="Heiman D."/>
            <person name="Young S."/>
            <person name="Zeng Q."/>
            <person name="Abouelleil A."/>
            <person name="Aftuck L."/>
            <person name="Bessette D."/>
            <person name="Brown A."/>
            <person name="FitzGerald M."/>
            <person name="Lui A."/>
            <person name="Macdonald J.P."/>
            <person name="Priest M."/>
            <person name="Orbach M.J."/>
            <person name="Galgiani J.N."/>
            <person name="Kirkland T.N."/>
            <person name="Cole G.T."/>
            <person name="Birren B.W."/>
            <person name="Henn M.R."/>
            <person name="Taylor J.W."/>
            <person name="Rounsley S.D."/>
        </authorList>
    </citation>
    <scope>NUCLEOTIDE SEQUENCE [LARGE SCALE GENOMIC DNA]</scope>
    <source>
        <strain evidence="2">RMSCC 757 / Silveira</strain>
    </source>
</reference>
<accession>E9CTE1</accession>
<proteinExistence type="predicted"/>
<evidence type="ECO:0000313" key="1">
    <source>
        <dbReference type="EMBL" id="EFW22933.1"/>
    </source>
</evidence>
<name>E9CTE1_COCPS</name>